<keyword evidence="9" id="KW-0132">Cell division</keyword>
<keyword evidence="4 7" id="KW-0805">Transcription regulation</keyword>
<dbReference type="InterPro" id="IPR038619">
    <property type="entry name" value="MraZ_sf"/>
</dbReference>
<dbReference type="GO" id="GO:0051301">
    <property type="term" value="P:cell division"/>
    <property type="evidence" value="ECO:0007669"/>
    <property type="project" value="UniProtKB-KW"/>
</dbReference>
<dbReference type="GO" id="GO:0003700">
    <property type="term" value="F:DNA-binding transcription factor activity"/>
    <property type="evidence" value="ECO:0007669"/>
    <property type="project" value="UniProtKB-UniRule"/>
</dbReference>
<evidence type="ECO:0000256" key="7">
    <source>
        <dbReference type="HAMAP-Rule" id="MF_01008"/>
    </source>
</evidence>
<dbReference type="NCBIfam" id="TIGR00242">
    <property type="entry name" value="division/cell wall cluster transcriptional repressor MraZ"/>
    <property type="match status" value="1"/>
</dbReference>
<dbReference type="InterPro" id="IPR003444">
    <property type="entry name" value="MraZ"/>
</dbReference>
<dbReference type="InterPro" id="IPR035644">
    <property type="entry name" value="MraZ_C"/>
</dbReference>
<keyword evidence="10" id="KW-1185">Reference proteome</keyword>
<comment type="subunit">
    <text evidence="7">Forms oligomers.</text>
</comment>
<comment type="caution">
    <text evidence="9">The sequence shown here is derived from an EMBL/GenBank/DDBJ whole genome shotgun (WGS) entry which is preliminary data.</text>
</comment>
<dbReference type="SUPFAM" id="SSF89447">
    <property type="entry name" value="AbrB/MazE/MraZ-like"/>
    <property type="match status" value="1"/>
</dbReference>
<keyword evidence="9" id="KW-0131">Cell cycle</keyword>
<evidence type="ECO:0000256" key="4">
    <source>
        <dbReference type="ARBA" id="ARBA00023015"/>
    </source>
</evidence>
<name>A0A0N0XI06_9NEIS</name>
<gene>
    <name evidence="7" type="primary">mraZ</name>
    <name evidence="9" type="ORF">WG78_14185</name>
</gene>
<keyword evidence="5 7" id="KW-0238">DNA-binding</keyword>
<dbReference type="EMBL" id="LAQT01000010">
    <property type="protein sequence ID" value="KPC52215.1"/>
    <property type="molecule type" value="Genomic_DNA"/>
</dbReference>
<evidence type="ECO:0000256" key="3">
    <source>
        <dbReference type="ARBA" id="ARBA00022737"/>
    </source>
</evidence>
<feature type="domain" description="SpoVT-AbrB" evidence="8">
    <location>
        <begin position="5"/>
        <end position="51"/>
    </location>
</feature>
<proteinExistence type="inferred from homology"/>
<dbReference type="GO" id="GO:0000976">
    <property type="term" value="F:transcription cis-regulatory region binding"/>
    <property type="evidence" value="ECO:0007669"/>
    <property type="project" value="TreeGrafter"/>
</dbReference>
<dbReference type="STRING" id="857265.WG78_14185"/>
<evidence type="ECO:0000256" key="6">
    <source>
        <dbReference type="ARBA" id="ARBA00023163"/>
    </source>
</evidence>
<dbReference type="AlphaFoldDB" id="A0A0N0XI06"/>
<keyword evidence="3" id="KW-0677">Repeat</keyword>
<comment type="similarity">
    <text evidence="7">Belongs to the MraZ family.</text>
</comment>
<comment type="subcellular location">
    <subcellularLocation>
        <location evidence="7">Cytoplasm</location>
        <location evidence="7">Nucleoid</location>
    </subcellularLocation>
</comment>
<dbReference type="GO" id="GO:2000143">
    <property type="term" value="P:negative regulation of DNA-templated transcription initiation"/>
    <property type="evidence" value="ECO:0007669"/>
    <property type="project" value="TreeGrafter"/>
</dbReference>
<dbReference type="InterPro" id="IPR007159">
    <property type="entry name" value="SpoVT-AbrB_dom"/>
</dbReference>
<evidence type="ECO:0000256" key="2">
    <source>
        <dbReference type="ARBA" id="ARBA00022490"/>
    </source>
</evidence>
<dbReference type="InterPro" id="IPR035642">
    <property type="entry name" value="MraZ_N"/>
</dbReference>
<keyword evidence="2 7" id="KW-0963">Cytoplasm</keyword>
<organism evidence="9 10">
    <name type="scientific">Amantichitinum ursilacus</name>
    <dbReference type="NCBI Taxonomy" id="857265"/>
    <lineage>
        <taxon>Bacteria</taxon>
        <taxon>Pseudomonadati</taxon>
        <taxon>Pseudomonadota</taxon>
        <taxon>Betaproteobacteria</taxon>
        <taxon>Neisseriales</taxon>
        <taxon>Chitinibacteraceae</taxon>
        <taxon>Amantichitinum</taxon>
    </lineage>
</organism>
<dbReference type="HAMAP" id="MF_01008">
    <property type="entry name" value="MraZ"/>
    <property type="match status" value="1"/>
</dbReference>
<protein>
    <recommendedName>
        <fullName evidence="1 7">Transcriptional regulator MraZ</fullName>
    </recommendedName>
</protein>
<dbReference type="PANTHER" id="PTHR34701">
    <property type="entry name" value="TRANSCRIPTIONAL REGULATOR MRAZ"/>
    <property type="match status" value="1"/>
</dbReference>
<dbReference type="RefSeq" id="WP_053938463.1">
    <property type="nucleotide sequence ID" value="NZ_LAQT01000010.1"/>
</dbReference>
<dbReference type="GO" id="GO:0009295">
    <property type="term" value="C:nucleoid"/>
    <property type="evidence" value="ECO:0007669"/>
    <property type="project" value="UniProtKB-SubCell"/>
</dbReference>
<dbReference type="CDD" id="cd16320">
    <property type="entry name" value="MraZ_N"/>
    <property type="match status" value="1"/>
</dbReference>
<keyword evidence="6 7" id="KW-0804">Transcription</keyword>
<sequence>MFGGVSTLNLDSKGRLAIPARHREVLSAHCAGKLVITVEPAGCLLIYPEPDWIPVRDKLNQLSGAQTQIRRVIVGHAEETDMDNAGRVLIPPRLRQIAGLDKEVALVGMGNKFELWDDARWAAQTANVLAIDPAELAQQMQGIVL</sequence>
<evidence type="ECO:0000313" key="9">
    <source>
        <dbReference type="EMBL" id="KPC52215.1"/>
    </source>
</evidence>
<dbReference type="GO" id="GO:0005737">
    <property type="term" value="C:cytoplasm"/>
    <property type="evidence" value="ECO:0007669"/>
    <property type="project" value="UniProtKB-UniRule"/>
</dbReference>
<feature type="domain" description="SpoVT-AbrB" evidence="8">
    <location>
        <begin position="77"/>
        <end position="120"/>
    </location>
</feature>
<reference evidence="9 10" key="1">
    <citation type="submission" date="2015-07" db="EMBL/GenBank/DDBJ databases">
        <title>Draft genome sequence of the Amantichitinum ursilacus IGB-41, a new chitin-degrading bacterium.</title>
        <authorList>
            <person name="Kirstahler P."/>
            <person name="Guenther M."/>
            <person name="Grumaz C."/>
            <person name="Rupp S."/>
            <person name="Zibek S."/>
            <person name="Sohn K."/>
        </authorList>
    </citation>
    <scope>NUCLEOTIDE SEQUENCE [LARGE SCALE GENOMIC DNA]</scope>
    <source>
        <strain evidence="9 10">IGB-41</strain>
    </source>
</reference>
<evidence type="ECO:0000256" key="1">
    <source>
        <dbReference type="ARBA" id="ARBA00013860"/>
    </source>
</evidence>
<dbReference type="PATRIC" id="fig|857265.3.peg.2920"/>
<dbReference type="OrthoDB" id="9807753at2"/>
<evidence type="ECO:0000259" key="8">
    <source>
        <dbReference type="PROSITE" id="PS51740"/>
    </source>
</evidence>
<dbReference type="CDD" id="cd16321">
    <property type="entry name" value="MraZ_C"/>
    <property type="match status" value="1"/>
</dbReference>
<evidence type="ECO:0000313" key="10">
    <source>
        <dbReference type="Proteomes" id="UP000037939"/>
    </source>
</evidence>
<dbReference type="Gene3D" id="3.40.1550.20">
    <property type="entry name" value="Transcriptional regulator MraZ domain"/>
    <property type="match status" value="1"/>
</dbReference>
<accession>A0A0N0XI06</accession>
<evidence type="ECO:0000256" key="5">
    <source>
        <dbReference type="ARBA" id="ARBA00023125"/>
    </source>
</evidence>
<dbReference type="InterPro" id="IPR020603">
    <property type="entry name" value="MraZ_dom"/>
</dbReference>
<dbReference type="PROSITE" id="PS51740">
    <property type="entry name" value="SPOVT_ABRB"/>
    <property type="match status" value="2"/>
</dbReference>
<dbReference type="Proteomes" id="UP000037939">
    <property type="component" value="Unassembled WGS sequence"/>
</dbReference>
<dbReference type="PANTHER" id="PTHR34701:SF1">
    <property type="entry name" value="TRANSCRIPTIONAL REGULATOR MRAZ"/>
    <property type="match status" value="1"/>
</dbReference>
<dbReference type="Pfam" id="PF02381">
    <property type="entry name" value="MraZ"/>
    <property type="match status" value="2"/>
</dbReference>
<dbReference type="InterPro" id="IPR037914">
    <property type="entry name" value="SpoVT-AbrB_sf"/>
</dbReference>